<protein>
    <recommendedName>
        <fullName evidence="3">Oxysterol-binding protein</fullName>
    </recommendedName>
</protein>
<dbReference type="InterPro" id="IPR037239">
    <property type="entry name" value="OSBP_sf"/>
</dbReference>
<dbReference type="PANTHER" id="PTHR10972">
    <property type="entry name" value="OXYSTEROL-BINDING PROTEIN-RELATED"/>
    <property type="match status" value="1"/>
</dbReference>
<comment type="caution">
    <text evidence="4">The sequence shown here is derived from an EMBL/GenBank/DDBJ whole genome shotgun (WGS) entry which is preliminary data.</text>
</comment>
<gene>
    <name evidence="4" type="primary">Necator_chrII.g6097</name>
    <name evidence="4" type="ORF">RB195_018304</name>
</gene>
<dbReference type="Pfam" id="PF01237">
    <property type="entry name" value="Oxysterol_BP"/>
    <property type="match status" value="1"/>
</dbReference>
<dbReference type="InterPro" id="IPR018494">
    <property type="entry name" value="Oxysterol-bd_CS"/>
</dbReference>
<evidence type="ECO:0000313" key="5">
    <source>
        <dbReference type="Proteomes" id="UP001303046"/>
    </source>
</evidence>
<organism evidence="4 5">
    <name type="scientific">Necator americanus</name>
    <name type="common">Human hookworm</name>
    <dbReference type="NCBI Taxonomy" id="51031"/>
    <lineage>
        <taxon>Eukaryota</taxon>
        <taxon>Metazoa</taxon>
        <taxon>Ecdysozoa</taxon>
        <taxon>Nematoda</taxon>
        <taxon>Chromadorea</taxon>
        <taxon>Rhabditida</taxon>
        <taxon>Rhabditina</taxon>
        <taxon>Rhabditomorpha</taxon>
        <taxon>Strongyloidea</taxon>
        <taxon>Ancylostomatidae</taxon>
        <taxon>Bunostominae</taxon>
        <taxon>Necator</taxon>
    </lineage>
</organism>
<name>A0ABR1C937_NECAM</name>
<dbReference type="PROSITE" id="PS01013">
    <property type="entry name" value="OSBP"/>
    <property type="match status" value="1"/>
</dbReference>
<evidence type="ECO:0000256" key="2">
    <source>
        <dbReference type="RuleBase" id="RU003844"/>
    </source>
</evidence>
<dbReference type="SUPFAM" id="SSF144000">
    <property type="entry name" value="Oxysterol-binding protein-like"/>
    <property type="match status" value="1"/>
</dbReference>
<sequence>MCKILNNQAIRATIFSSGFPAERGRCALIPSRQQPPGSVEEISTSNVASGPAKLNVQDVVTAKESSFESASVKKQRNLPRRTRRSSLPALQSPAERISFAALGRMIIQRTGVPISHYEPLTALQLLCEELRFSKLLDNACNKSTAEERMVYVAAFALSTYSNTTGRFRKFFNPLLGETYEYEQGDFKYHGEQISHHPPISAGHASGNGWTWHQTFSAEITWNTWAQTCEFSPERPVRLQLHGEDYTWNKITTHIENLLCIPEERKLFHEGTIHVRCSNGVAARINVKKNKDVSGEVTNSNGKTFCRLFGKWDEQFSRQLDSGKNEELIVVSSSVLHAEYFGFSDFTMGLNELHAEEVPLLPPTDSRLRPDVRNLENGNLDKAIEYKQELEKEKQHVLYSSLLKCISKEQACRRLLPEQVWRRIESGSRAICDSTRSSVSSTLRVNWLSEPWAIIFSFTSNRWVNIKVTVRLHKLRDQLRIRARNERNHQHGAPISRRALPPTPFPRNFYKEPEPGRETDTKFRILLSGVFSAYNHYRRLTLNSLTREQWQGFTEIREMTTRGDIRLSVTDKGVEFVVMSQALAREITNLHLQDETIYRRVTEKEFLVQCKRLNHVWMSMGKSAGLDERFVSRLKLDKPTCPVFYSLIKTHKLKPDEVNSTSAATFKIRPIISCVGGPTDRISRFLNKIAGGHPLHVIVTAHMTSYLQNEKVPDQWKTLRTVLMHKKGHPHISRTLDEAQPQEQAGFRQRFSCLDHTQTEGHRGSQSSWKLRHLRHSINMENDLKEELTMMLTIAWALFAPVRETTDQDLEEHLFDSTVPPALRP</sequence>
<keyword evidence="5" id="KW-1185">Reference proteome</keyword>
<keyword evidence="3" id="KW-0445">Lipid transport</keyword>
<dbReference type="Gene3D" id="2.40.160.120">
    <property type="match status" value="1"/>
</dbReference>
<accession>A0ABR1C937</accession>
<reference evidence="4 5" key="1">
    <citation type="submission" date="2023-08" db="EMBL/GenBank/DDBJ databases">
        <title>A Necator americanus chromosomal reference genome.</title>
        <authorList>
            <person name="Ilik V."/>
            <person name="Petrzelkova K.J."/>
            <person name="Pardy F."/>
            <person name="Fuh T."/>
            <person name="Niatou-Singa F.S."/>
            <person name="Gouil Q."/>
            <person name="Baker L."/>
            <person name="Ritchie M.E."/>
            <person name="Jex A.R."/>
            <person name="Gazzola D."/>
            <person name="Li H."/>
            <person name="Toshio Fujiwara R."/>
            <person name="Zhan B."/>
            <person name="Aroian R.V."/>
            <person name="Pafco B."/>
            <person name="Schwarz E.M."/>
        </authorList>
    </citation>
    <scope>NUCLEOTIDE SEQUENCE [LARGE SCALE GENOMIC DNA]</scope>
    <source>
        <strain evidence="4 5">Aroian</strain>
        <tissue evidence="4">Whole animal</tissue>
    </source>
</reference>
<dbReference type="EMBL" id="JAVFWL010000002">
    <property type="protein sequence ID" value="KAK6735021.1"/>
    <property type="molecule type" value="Genomic_DNA"/>
</dbReference>
<evidence type="ECO:0000256" key="3">
    <source>
        <dbReference type="RuleBase" id="RU003845"/>
    </source>
</evidence>
<evidence type="ECO:0000313" key="4">
    <source>
        <dbReference type="EMBL" id="KAK6735021.1"/>
    </source>
</evidence>
<comment type="similarity">
    <text evidence="2">Belongs to the OSBP family.</text>
</comment>
<proteinExistence type="inferred from homology"/>
<keyword evidence="1" id="KW-0446">Lipid-binding</keyword>
<keyword evidence="3" id="KW-0813">Transport</keyword>
<dbReference type="PANTHER" id="PTHR10972:SF203">
    <property type="entry name" value="OXYSTEROL-BINDING PROTEIN HOMOLOG 3"/>
    <property type="match status" value="1"/>
</dbReference>
<evidence type="ECO:0000256" key="1">
    <source>
        <dbReference type="ARBA" id="ARBA00023121"/>
    </source>
</evidence>
<dbReference type="Proteomes" id="UP001303046">
    <property type="component" value="Unassembled WGS sequence"/>
</dbReference>
<dbReference type="InterPro" id="IPR000648">
    <property type="entry name" value="Oxysterol-bd"/>
</dbReference>